<dbReference type="InterPro" id="IPR029060">
    <property type="entry name" value="PIN-like_dom_sf"/>
</dbReference>
<evidence type="ECO:0000313" key="2">
    <source>
        <dbReference type="Proteomes" id="UP000594688"/>
    </source>
</evidence>
<accession>A0A7T0BYH2</accession>
<dbReference type="AlphaFoldDB" id="A0A7T0BYH2"/>
<dbReference type="EMBL" id="CP048685">
    <property type="protein sequence ID" value="QPJ63227.1"/>
    <property type="molecule type" value="Genomic_DNA"/>
</dbReference>
<dbReference type="SUPFAM" id="SSF88723">
    <property type="entry name" value="PIN domain-like"/>
    <property type="match status" value="1"/>
</dbReference>
<evidence type="ECO:0000313" key="1">
    <source>
        <dbReference type="EMBL" id="QPJ63227.1"/>
    </source>
</evidence>
<sequence>MEGSPSEVNAVIKAIDGRRPIISRTAIKEFSAKGDMNVLREFLTTHGGRVGKAGSRDLVDRLKRSGIKNKDAIITGSAIRENAKLLTRDEKLLKRVGPIGELF</sequence>
<dbReference type="Proteomes" id="UP000594688">
    <property type="component" value="Chromosome"/>
</dbReference>
<name>A0A7T0BYH2_9BACT</name>
<proteinExistence type="predicted"/>
<gene>
    <name evidence="1" type="ORF">G3M70_15635</name>
</gene>
<organism evidence="1 2">
    <name type="scientific">Candidatus Nitronauta litoralis</name>
    <dbReference type="NCBI Taxonomy" id="2705533"/>
    <lineage>
        <taxon>Bacteria</taxon>
        <taxon>Pseudomonadati</taxon>
        <taxon>Nitrospinota/Tectimicrobiota group</taxon>
        <taxon>Nitrospinota</taxon>
        <taxon>Nitrospinia</taxon>
        <taxon>Nitrospinales</taxon>
        <taxon>Nitrospinaceae</taxon>
        <taxon>Candidatus Nitronauta</taxon>
    </lineage>
</organism>
<protein>
    <submittedName>
        <fullName evidence="1">Type II toxin-antitoxin system VapC family toxin</fullName>
    </submittedName>
</protein>
<dbReference type="KEGG" id="nli:G3M70_15635"/>
<reference evidence="1 2" key="1">
    <citation type="submission" date="2020-02" db="EMBL/GenBank/DDBJ databases">
        <title>Genomic and physiological characterization of two novel Nitrospinaceae genera.</title>
        <authorList>
            <person name="Mueller A.J."/>
            <person name="Jung M.-Y."/>
            <person name="Strachan C.R."/>
            <person name="Herbold C.W."/>
            <person name="Kirkegaard R.H."/>
            <person name="Daims H."/>
        </authorList>
    </citation>
    <scope>NUCLEOTIDE SEQUENCE [LARGE SCALE GENOMIC DNA]</scope>
    <source>
        <strain evidence="1">EB</strain>
    </source>
</reference>